<keyword evidence="2" id="KW-0378">Hydrolase</keyword>
<dbReference type="SUPFAM" id="SSF53474">
    <property type="entry name" value="alpha/beta-Hydrolases"/>
    <property type="match status" value="1"/>
</dbReference>
<dbReference type="Proteomes" id="UP000053555">
    <property type="component" value="Unassembled WGS sequence"/>
</dbReference>
<name>A0A0B2PA86_GLYSO</name>
<sequence>MSFAAPSLGSAGGRSARRAFEFGRTYVVRPKGKHQATIVWLHGLGDNGSSWSQLLETLPLPNIKWICPTAPTQPISIFGGFPSTAWFDVGDISEDAPDDLEGLDASAAHVANLLSTEPADIKLGVGGFSMGAATALYSVSCFTAGKYGNGNPYPANPSAAVGLSGWLPCSKTLSNKLQGVDEATRRAQSFPVLLCHGKVERKVLKVQLRGLIRNSQ</sequence>
<dbReference type="InterPro" id="IPR029058">
    <property type="entry name" value="AB_hydrolase_fold"/>
</dbReference>
<evidence type="ECO:0000259" key="1">
    <source>
        <dbReference type="Pfam" id="PF02230"/>
    </source>
</evidence>
<dbReference type="InterPro" id="IPR003140">
    <property type="entry name" value="PLipase/COase/thioEstase"/>
</dbReference>
<dbReference type="PANTHER" id="PTHR46234">
    <property type="entry name" value="ALPHA/BETA-HYDROLASES SUPERFAMILY PROTEIN"/>
    <property type="match status" value="1"/>
</dbReference>
<accession>A0A0B2PA86</accession>
<protein>
    <submittedName>
        <fullName evidence="2">Acyl-protein thioesterase 2</fullName>
        <ecNumber evidence="2">3.1.1.1</ecNumber>
        <ecNumber evidence="2">3.1.1.5</ecNumber>
    </submittedName>
</protein>
<feature type="domain" description="Phospholipase/carboxylesterase/thioesterase" evidence="1">
    <location>
        <begin position="26"/>
        <end position="200"/>
    </location>
</feature>
<proteinExistence type="predicted"/>
<reference evidence="2" key="1">
    <citation type="submission" date="2014-07" db="EMBL/GenBank/DDBJ databases">
        <title>Identification of a novel salt tolerance gene in wild soybean by whole-genome sequencing.</title>
        <authorList>
            <person name="Lam H.-M."/>
            <person name="Qi X."/>
            <person name="Li M.-W."/>
            <person name="Liu X."/>
            <person name="Xie M."/>
            <person name="Ni M."/>
            <person name="Xu X."/>
        </authorList>
    </citation>
    <scope>NUCLEOTIDE SEQUENCE [LARGE SCALE GENOMIC DNA]</scope>
    <source>
        <tissue evidence="2">Root</tissue>
    </source>
</reference>
<dbReference type="GO" id="GO:0106435">
    <property type="term" value="F:carboxylesterase activity"/>
    <property type="evidence" value="ECO:0007669"/>
    <property type="project" value="UniProtKB-EC"/>
</dbReference>
<dbReference type="AlphaFoldDB" id="A0A0B2PA86"/>
<gene>
    <name evidence="2" type="ORF">glysoja_042390</name>
</gene>
<dbReference type="EMBL" id="KN667692">
    <property type="protein sequence ID" value="KHN06121.1"/>
    <property type="molecule type" value="Genomic_DNA"/>
</dbReference>
<dbReference type="Pfam" id="PF02230">
    <property type="entry name" value="Abhydrolase_2"/>
    <property type="match status" value="1"/>
</dbReference>
<evidence type="ECO:0000313" key="2">
    <source>
        <dbReference type="EMBL" id="KHN06121.1"/>
    </source>
</evidence>
<dbReference type="Gene3D" id="3.40.50.1820">
    <property type="entry name" value="alpha/beta hydrolase"/>
    <property type="match status" value="1"/>
</dbReference>
<organism evidence="2">
    <name type="scientific">Glycine soja</name>
    <name type="common">Wild soybean</name>
    <dbReference type="NCBI Taxonomy" id="3848"/>
    <lineage>
        <taxon>Eukaryota</taxon>
        <taxon>Viridiplantae</taxon>
        <taxon>Streptophyta</taxon>
        <taxon>Embryophyta</taxon>
        <taxon>Tracheophyta</taxon>
        <taxon>Spermatophyta</taxon>
        <taxon>Magnoliopsida</taxon>
        <taxon>eudicotyledons</taxon>
        <taxon>Gunneridae</taxon>
        <taxon>Pentapetalae</taxon>
        <taxon>rosids</taxon>
        <taxon>fabids</taxon>
        <taxon>Fabales</taxon>
        <taxon>Fabaceae</taxon>
        <taxon>Papilionoideae</taxon>
        <taxon>50 kb inversion clade</taxon>
        <taxon>NPAAA clade</taxon>
        <taxon>indigoferoid/millettioid clade</taxon>
        <taxon>Phaseoleae</taxon>
        <taxon>Glycine</taxon>
        <taxon>Glycine subgen. Soja</taxon>
    </lineage>
</organism>
<dbReference type="EC" id="3.1.1.1" evidence="2"/>
<dbReference type="EC" id="3.1.1.5" evidence="2"/>
<dbReference type="GO" id="GO:0004622">
    <property type="term" value="F:phosphatidylcholine lysophospholipase activity"/>
    <property type="evidence" value="ECO:0007669"/>
    <property type="project" value="UniProtKB-EC"/>
</dbReference>